<evidence type="ECO:0000313" key="2">
    <source>
        <dbReference type="Proteomes" id="UP000245921"/>
    </source>
</evidence>
<evidence type="ECO:0008006" key="3">
    <source>
        <dbReference type="Google" id="ProtNLM"/>
    </source>
</evidence>
<keyword evidence="2" id="KW-1185">Reference proteome</keyword>
<dbReference type="Proteomes" id="UP000245921">
    <property type="component" value="Unassembled WGS sequence"/>
</dbReference>
<comment type="caution">
    <text evidence="1">The sequence shown here is derived from an EMBL/GenBank/DDBJ whole genome shotgun (WGS) entry which is preliminary data.</text>
</comment>
<proteinExistence type="predicted"/>
<organism evidence="1 2">
    <name type="scientific">Oceanotoga teriensis</name>
    <dbReference type="NCBI Taxonomy" id="515440"/>
    <lineage>
        <taxon>Bacteria</taxon>
        <taxon>Thermotogati</taxon>
        <taxon>Thermotogota</taxon>
        <taxon>Thermotogae</taxon>
        <taxon>Petrotogales</taxon>
        <taxon>Petrotogaceae</taxon>
        <taxon>Oceanotoga</taxon>
    </lineage>
</organism>
<dbReference type="RefSeq" id="WP_109606508.1">
    <property type="nucleotide sequence ID" value="NZ_JAMHJO010000005.1"/>
</dbReference>
<dbReference type="AlphaFoldDB" id="A0AA45C4P5"/>
<name>A0AA45C4P5_9BACT</name>
<dbReference type="EMBL" id="QGGI01000028">
    <property type="protein sequence ID" value="PWJ86900.1"/>
    <property type="molecule type" value="Genomic_DNA"/>
</dbReference>
<sequence>MEKEFLERKGKILWKETNEKGKEINKSKTLKVHSEDTEKIAQALQSMKTLTNIEDEEYQILETYKIK</sequence>
<gene>
    <name evidence="1" type="ORF">C7380_12814</name>
</gene>
<evidence type="ECO:0000313" key="1">
    <source>
        <dbReference type="EMBL" id="PWJ86900.1"/>
    </source>
</evidence>
<protein>
    <recommendedName>
        <fullName evidence="3">DUF1659 domain-containing protein</fullName>
    </recommendedName>
</protein>
<reference evidence="1 2" key="1">
    <citation type="submission" date="2018-05" db="EMBL/GenBank/DDBJ databases">
        <title>Genomic Encyclopedia of Type Strains, Phase IV (KMG-IV): sequencing the most valuable type-strain genomes for metagenomic binning, comparative biology and taxonomic classification.</title>
        <authorList>
            <person name="Goeker M."/>
        </authorList>
    </citation>
    <scope>NUCLEOTIDE SEQUENCE [LARGE SCALE GENOMIC DNA]</scope>
    <source>
        <strain evidence="1 2">DSM 24906</strain>
    </source>
</reference>
<accession>A0AA45C4P5</accession>